<keyword evidence="4" id="KW-1185">Reference proteome</keyword>
<feature type="signal peptide" evidence="2">
    <location>
        <begin position="1"/>
        <end position="24"/>
    </location>
</feature>
<feature type="region of interest" description="Disordered" evidence="1">
    <location>
        <begin position="80"/>
        <end position="113"/>
    </location>
</feature>
<organism evidence="3 4">
    <name type="scientific">Loxostege sticticalis</name>
    <name type="common">Beet webworm moth</name>
    <dbReference type="NCBI Taxonomy" id="481309"/>
    <lineage>
        <taxon>Eukaryota</taxon>
        <taxon>Metazoa</taxon>
        <taxon>Ecdysozoa</taxon>
        <taxon>Arthropoda</taxon>
        <taxon>Hexapoda</taxon>
        <taxon>Insecta</taxon>
        <taxon>Pterygota</taxon>
        <taxon>Neoptera</taxon>
        <taxon>Endopterygota</taxon>
        <taxon>Lepidoptera</taxon>
        <taxon>Glossata</taxon>
        <taxon>Ditrysia</taxon>
        <taxon>Pyraloidea</taxon>
        <taxon>Crambidae</taxon>
        <taxon>Pyraustinae</taxon>
        <taxon>Loxostege</taxon>
    </lineage>
</organism>
<gene>
    <name evidence="3" type="ORF">ABMA27_004070</name>
</gene>
<comment type="caution">
    <text evidence="3">The sequence shown here is derived from an EMBL/GenBank/DDBJ whole genome shotgun (WGS) entry which is preliminary data.</text>
</comment>
<sequence>MTLCVVLVKTTLVLISLLIATAAGHRVTESTEDIPPDAVKNTTTLYPVSNHTTNDSKEKTKINTDATVWKLETAFAESNLDKMADNSTSSESETVEKENKMKNESKEFKPSPHLGTFFEDESLEIIPTKETFGDFKPLKKPASGFVSFPKDKFKASLYSPPKEIFKQNEFPYKIESSILTRAKNWRPFDSLDSKPTMQAPMRVPAGGLYKAPVQEAFTDKPDDEDFGLNFDDLKDHNHNSVDVKKRVNPWKNLLRLITAFIPVGLIISALTPNIITVESTGPDNPYPHQVFRRSDSSVAELSPISEPCRRRLLCELHSDNNYTQSGPGRGRRKHCHRIHCEDPEALAKMLQWLLSHRANSNRGQHFT</sequence>
<evidence type="ECO:0000256" key="2">
    <source>
        <dbReference type="SAM" id="SignalP"/>
    </source>
</evidence>
<keyword evidence="2" id="KW-0732">Signal</keyword>
<name>A0ABR3HRC7_LOXSC</name>
<feature type="chain" id="PRO_5047011508" evidence="2">
    <location>
        <begin position="25"/>
        <end position="367"/>
    </location>
</feature>
<dbReference type="Proteomes" id="UP001549920">
    <property type="component" value="Unassembled WGS sequence"/>
</dbReference>
<evidence type="ECO:0000313" key="3">
    <source>
        <dbReference type="EMBL" id="KAL0879119.1"/>
    </source>
</evidence>
<evidence type="ECO:0000256" key="1">
    <source>
        <dbReference type="SAM" id="MobiDB-lite"/>
    </source>
</evidence>
<protein>
    <submittedName>
        <fullName evidence="3">Uncharacterized protein</fullName>
    </submittedName>
</protein>
<dbReference type="EMBL" id="JBEUOH010000015">
    <property type="protein sequence ID" value="KAL0879119.1"/>
    <property type="molecule type" value="Genomic_DNA"/>
</dbReference>
<reference evidence="3 4" key="1">
    <citation type="submission" date="2024-06" db="EMBL/GenBank/DDBJ databases">
        <title>A chromosome-level genome assembly of beet webworm, Loxostege sticticalis.</title>
        <authorList>
            <person name="Zhang Y."/>
        </authorList>
    </citation>
    <scope>NUCLEOTIDE SEQUENCE [LARGE SCALE GENOMIC DNA]</scope>
    <source>
        <strain evidence="3">AQ026</strain>
        <tissue evidence="3">Whole body</tissue>
    </source>
</reference>
<feature type="compositionally biased region" description="Basic and acidic residues" evidence="1">
    <location>
        <begin position="94"/>
        <end position="110"/>
    </location>
</feature>
<accession>A0ABR3HRC7</accession>
<evidence type="ECO:0000313" key="4">
    <source>
        <dbReference type="Proteomes" id="UP001549920"/>
    </source>
</evidence>
<proteinExistence type="predicted"/>